<dbReference type="InterPro" id="IPR036691">
    <property type="entry name" value="Endo/exonu/phosph_ase_sf"/>
</dbReference>
<dbReference type="SUPFAM" id="SSF56219">
    <property type="entry name" value="DNase I-like"/>
    <property type="match status" value="1"/>
</dbReference>
<keyword evidence="3" id="KW-1185">Reference proteome</keyword>
<dbReference type="PANTHER" id="PTHR12121">
    <property type="entry name" value="CARBON CATABOLITE REPRESSOR PROTEIN 4"/>
    <property type="match status" value="1"/>
</dbReference>
<organism evidence="2 3">
    <name type="scientific">Planktothrix rubescens CCAP 1459/22</name>
    <dbReference type="NCBI Taxonomy" id="329571"/>
    <lineage>
        <taxon>Bacteria</taxon>
        <taxon>Bacillati</taxon>
        <taxon>Cyanobacteriota</taxon>
        <taxon>Cyanophyceae</taxon>
        <taxon>Oscillatoriophycideae</taxon>
        <taxon>Oscillatoriales</taxon>
        <taxon>Microcoleaceae</taxon>
        <taxon>Planktothrix</taxon>
    </lineage>
</organism>
<dbReference type="InterPro" id="IPR005135">
    <property type="entry name" value="Endo/exonuclease/phosphatase"/>
</dbReference>
<dbReference type="EMBL" id="CZCZ02000005">
    <property type="protein sequence ID" value="CAC5340225.1"/>
    <property type="molecule type" value="Genomic_DNA"/>
</dbReference>
<dbReference type="RefSeq" id="WP_026797634.1">
    <property type="nucleotide sequence ID" value="NZ_LR812491.1"/>
</dbReference>
<dbReference type="CDD" id="cd09083">
    <property type="entry name" value="EEP-1"/>
    <property type="match status" value="1"/>
</dbReference>
<proteinExistence type="predicted"/>
<feature type="domain" description="Endonuclease/exonuclease/phosphatase" evidence="1">
    <location>
        <begin position="5"/>
        <end position="249"/>
    </location>
</feature>
<reference evidence="2" key="1">
    <citation type="submission" date="2020-05" db="EMBL/GenBank/DDBJ databases">
        <authorList>
            <consortium name="Genoscope - CEA"/>
            <person name="William W."/>
        </authorList>
    </citation>
    <scope>NUCLEOTIDE SEQUENCE [LARGE SCALE GENOMIC DNA]</scope>
    <source>
        <strain evidence="2">PCC 7821</strain>
    </source>
</reference>
<comment type="caution">
    <text evidence="2">The sequence shown here is derived from an EMBL/GenBank/DDBJ whole genome shotgun (WGS) entry which is preliminary data.</text>
</comment>
<evidence type="ECO:0000313" key="2">
    <source>
        <dbReference type="EMBL" id="CAC5340225.1"/>
    </source>
</evidence>
<dbReference type="Proteomes" id="UP000196521">
    <property type="component" value="Unassembled WGS sequence"/>
</dbReference>
<accession>A0A6J7ZFW1</accession>
<gene>
    <name evidence="2" type="ORF">PLAN_100275</name>
</gene>
<dbReference type="InterPro" id="IPR050410">
    <property type="entry name" value="CCR4/nocturin_mRNA_transcr"/>
</dbReference>
<dbReference type="GO" id="GO:0000175">
    <property type="term" value="F:3'-5'-RNA exonuclease activity"/>
    <property type="evidence" value="ECO:0007669"/>
    <property type="project" value="TreeGrafter"/>
</dbReference>
<dbReference type="PANTHER" id="PTHR12121:SF36">
    <property type="entry name" value="ENDONUCLEASE_EXONUCLEASE_PHOSPHATASE DOMAIN-CONTAINING PROTEIN"/>
    <property type="match status" value="1"/>
</dbReference>
<dbReference type="Pfam" id="PF03372">
    <property type="entry name" value="Exo_endo_phos"/>
    <property type="match status" value="1"/>
</dbReference>
<name>A0A6J7ZFW1_PLARU</name>
<dbReference type="AlphaFoldDB" id="A0A6J7ZFW1"/>
<evidence type="ECO:0000313" key="3">
    <source>
        <dbReference type="Proteomes" id="UP000196521"/>
    </source>
</evidence>
<protein>
    <recommendedName>
        <fullName evidence="1">Endonuclease/exonuclease/phosphatase domain-containing protein</fullName>
    </recommendedName>
</protein>
<evidence type="ECO:0000259" key="1">
    <source>
        <dbReference type="Pfam" id="PF03372"/>
    </source>
</evidence>
<dbReference type="Gene3D" id="3.60.10.10">
    <property type="entry name" value="Endonuclease/exonuclease/phosphatase"/>
    <property type="match status" value="1"/>
</dbReference>
<sequence length="261" mass="30065">MKIITLNLRYDKPDQGNNDWKFRRHAIAKLIEKYNPDILGTQEGKAHQILDLHRLLPQYQSIGTDQIGNGTGEHCAIFYQTKRFQCIESKDFWLSDTPKLVGSISSEWGNATPKLVSWGVFISWETQQQITVFNTHLDYYSQQARKLSIPLIIEHLNQVNPEHSLLILTGDFNTEPKSEERQALLKPLANEIQLLDSLSDIPLESQQTFHNFTGEAIAAVDTIYYDHRMALKSVTIDINQIEDIWPSDHFPVIAEFQKLDF</sequence>